<feature type="region of interest" description="Disordered" evidence="1">
    <location>
        <begin position="29"/>
        <end position="442"/>
    </location>
</feature>
<feature type="compositionally biased region" description="Basic residues" evidence="1">
    <location>
        <begin position="696"/>
        <end position="712"/>
    </location>
</feature>
<feature type="compositionally biased region" description="Polar residues" evidence="1">
    <location>
        <begin position="395"/>
        <end position="409"/>
    </location>
</feature>
<evidence type="ECO:0000313" key="3">
    <source>
        <dbReference type="Proteomes" id="UP000298138"/>
    </source>
</evidence>
<accession>A0A4S2MWG5</accession>
<feature type="compositionally biased region" description="Low complexity" evidence="1">
    <location>
        <begin position="859"/>
        <end position="876"/>
    </location>
</feature>
<feature type="compositionally biased region" description="Basic residues" evidence="1">
    <location>
        <begin position="1091"/>
        <end position="1106"/>
    </location>
</feature>
<organism evidence="2 3">
    <name type="scientific">Ascodesmis nigricans</name>
    <dbReference type="NCBI Taxonomy" id="341454"/>
    <lineage>
        <taxon>Eukaryota</taxon>
        <taxon>Fungi</taxon>
        <taxon>Dikarya</taxon>
        <taxon>Ascomycota</taxon>
        <taxon>Pezizomycotina</taxon>
        <taxon>Pezizomycetes</taxon>
        <taxon>Pezizales</taxon>
        <taxon>Ascodesmidaceae</taxon>
        <taxon>Ascodesmis</taxon>
    </lineage>
</organism>
<dbReference type="AlphaFoldDB" id="A0A4S2MWG5"/>
<feature type="compositionally biased region" description="Pro residues" evidence="1">
    <location>
        <begin position="677"/>
        <end position="695"/>
    </location>
</feature>
<feature type="compositionally biased region" description="Polar residues" evidence="1">
    <location>
        <begin position="322"/>
        <end position="331"/>
    </location>
</feature>
<feature type="compositionally biased region" description="Pro residues" evidence="1">
    <location>
        <begin position="844"/>
        <end position="858"/>
    </location>
</feature>
<gene>
    <name evidence="2" type="ORF">EX30DRAFT_396037</name>
</gene>
<feature type="compositionally biased region" description="Polar residues" evidence="1">
    <location>
        <begin position="241"/>
        <end position="254"/>
    </location>
</feature>
<feature type="compositionally biased region" description="Acidic residues" evidence="1">
    <location>
        <begin position="119"/>
        <end position="131"/>
    </location>
</feature>
<feature type="compositionally biased region" description="Pro residues" evidence="1">
    <location>
        <begin position="651"/>
        <end position="666"/>
    </location>
</feature>
<feature type="compositionally biased region" description="Polar residues" evidence="1">
    <location>
        <begin position="217"/>
        <end position="230"/>
    </location>
</feature>
<feature type="compositionally biased region" description="Pro residues" evidence="1">
    <location>
        <begin position="294"/>
        <end position="314"/>
    </location>
</feature>
<feature type="compositionally biased region" description="Acidic residues" evidence="1">
    <location>
        <begin position="263"/>
        <end position="279"/>
    </location>
</feature>
<feature type="region of interest" description="Disordered" evidence="1">
    <location>
        <begin position="459"/>
        <end position="499"/>
    </location>
</feature>
<feature type="compositionally biased region" description="Low complexity" evidence="1">
    <location>
        <begin position="339"/>
        <end position="353"/>
    </location>
</feature>
<dbReference type="STRING" id="341454.A0A4S2MWG5"/>
<dbReference type="OrthoDB" id="5423926at2759"/>
<proteinExistence type="predicted"/>
<feature type="compositionally biased region" description="Gly residues" evidence="1">
    <location>
        <begin position="1073"/>
        <end position="1082"/>
    </location>
</feature>
<feature type="compositionally biased region" description="Low complexity" evidence="1">
    <location>
        <begin position="188"/>
        <end position="205"/>
    </location>
</feature>
<name>A0A4S2MWG5_9PEZI</name>
<feature type="region of interest" description="Disordered" evidence="1">
    <location>
        <begin position="515"/>
        <end position="1001"/>
    </location>
</feature>
<sequence>MVGSLRRKHQPLNTQPSNNALIAAAAVYRPSSTPPSSSLAAAAAGAALRNVSVSPPPPDQRIGSIPTKRMLKRQDSYSSVASDGSSVPGGVMIRRRSSGSLGERTFRRERPASVLESPPVEEEEEEYEEEYEERRRSPDNVGSAHSLPSTLRGQAAPLRHKRGDRALKQDAPRESVLSRGSLRDSSVRRSASIASSGSSSAGRARQPSLRALALRQSGRTSSVASFTSDLESVAERPSEGTPRTSSRLSSFPSRTRQRVYEPPLEDSSSDFVSSEDEESLPPPRIVVRRQKRPVSPPPPSRDAITPPPPPPPLSPEWKSRPTSMSAVSPQPKQAPESLPRSASVTSSRTSVSPNRAHFGGATTEMVRHSPPPRSVSPAKPALKHSHDSMILNGVSKVTDTLSSPSSTASDYRKRNARVSFSEEDSVVSLSDPQPTLISADGLERREPLPVFGSIRRERDHEAEFDPLAPEVVSVPQPPSNSDFTSSSDESEIGLAPRPATKMADTAFDEMPSSHVPKLNLIQPTPQDEKPEPVPAGHSWGQYLTPEYVPQTHGEVAVRPTGTHMESSLPQKAQNESLPKSGEMAFVPGSFPPAKSSGTDSDSDSDSDSSDDDSIYSDAFEILPSESPPPRLMTSPPANLPPIAEAVANHVPGPPSSTPMASPPETPTIPVRLLPSGIPRPPSPPLPPDFTKPTPMPRRRRSQTPPPRHRRTNSHPTSRITKPLTTQPSNPPQQTQSARPAPDLQPDNDFDESSSLSDSSFQRSTPARKRFTGLRSSMRSSTNNALPPPRPILQRRFSSDSSDDEPVGGGGRLTFSWNRKKRTSQPLPTPWRSRFEDSSDDDEPAPLPAPAPRSNPAPSPSATASTPASTTLPASSAVTNILTPKPNPRPTSILRHFSTHRDPSIISTNTSLSTTSFSHSTPLLPKERQVKPPAKRLQKRPPSSSSGTTQTAQPQPQAPIIARSAAPAVRVRSPVSGAQISRARTPVNRSRGSVSGGRGLVSAPDEAAVMESRGGEAVAGDGVDTVKIKAVKGKRRWWGGRKKVVADREGAKEGKAKKEKKEGVKDVKSTDATGGAGVGGGVNGDEKERKDKPKKSKGWKRLMKKWS</sequence>
<dbReference type="InParanoid" id="A0A4S2MWG5"/>
<feature type="compositionally biased region" description="Low complexity" evidence="1">
    <location>
        <begin position="903"/>
        <end position="923"/>
    </location>
</feature>
<evidence type="ECO:0000256" key="1">
    <source>
        <dbReference type="SAM" id="MobiDB-lite"/>
    </source>
</evidence>
<evidence type="ECO:0000313" key="2">
    <source>
        <dbReference type="EMBL" id="TGZ80903.1"/>
    </source>
</evidence>
<feature type="compositionally biased region" description="Low complexity" evidence="1">
    <location>
        <begin position="30"/>
        <end position="47"/>
    </location>
</feature>
<protein>
    <submittedName>
        <fullName evidence="2">Uncharacterized protein</fullName>
    </submittedName>
</protein>
<reference evidence="2 3" key="1">
    <citation type="submission" date="2019-04" db="EMBL/GenBank/DDBJ databases">
        <title>Comparative genomics and transcriptomics to analyze fruiting body development in filamentous ascomycetes.</title>
        <authorList>
            <consortium name="DOE Joint Genome Institute"/>
            <person name="Lutkenhaus R."/>
            <person name="Traeger S."/>
            <person name="Breuer J."/>
            <person name="Kuo A."/>
            <person name="Lipzen A."/>
            <person name="Pangilinan J."/>
            <person name="Dilworth D."/>
            <person name="Sandor L."/>
            <person name="Poggeler S."/>
            <person name="Barry K."/>
            <person name="Grigoriev I.V."/>
            <person name="Nowrousian M."/>
        </authorList>
    </citation>
    <scope>NUCLEOTIDE SEQUENCE [LARGE SCALE GENOMIC DNA]</scope>
    <source>
        <strain evidence="2 3">CBS 389.68</strain>
    </source>
</reference>
<feature type="region of interest" description="Disordered" evidence="1">
    <location>
        <begin position="1042"/>
        <end position="1106"/>
    </location>
</feature>
<feature type="compositionally biased region" description="Low complexity" evidence="1">
    <location>
        <begin position="76"/>
        <end position="91"/>
    </location>
</feature>
<feature type="compositionally biased region" description="Polar residues" evidence="1">
    <location>
        <begin position="773"/>
        <end position="784"/>
    </location>
</feature>
<keyword evidence="3" id="KW-1185">Reference proteome</keyword>
<feature type="compositionally biased region" description="Low complexity" evidence="1">
    <location>
        <begin position="722"/>
        <end position="735"/>
    </location>
</feature>
<feature type="compositionally biased region" description="Basic and acidic residues" evidence="1">
    <location>
        <begin position="164"/>
        <end position="173"/>
    </location>
</feature>
<feature type="compositionally biased region" description="Basic and acidic residues" evidence="1">
    <location>
        <begin position="1043"/>
        <end position="1068"/>
    </location>
</feature>
<feature type="compositionally biased region" description="Polar residues" evidence="1">
    <location>
        <begin position="427"/>
        <end position="436"/>
    </location>
</feature>
<feature type="compositionally biased region" description="Low complexity" evidence="1">
    <location>
        <begin position="939"/>
        <end position="975"/>
    </location>
</feature>
<feature type="compositionally biased region" description="Acidic residues" evidence="1">
    <location>
        <begin position="600"/>
        <end position="614"/>
    </location>
</feature>
<dbReference type="EMBL" id="ML220122">
    <property type="protein sequence ID" value="TGZ80903.1"/>
    <property type="molecule type" value="Genomic_DNA"/>
</dbReference>
<feature type="compositionally biased region" description="Polar residues" evidence="1">
    <location>
        <begin position="563"/>
        <end position="577"/>
    </location>
</feature>
<dbReference type="Proteomes" id="UP000298138">
    <property type="component" value="Unassembled WGS sequence"/>
</dbReference>